<dbReference type="Proteomes" id="UP000016223">
    <property type="component" value="Chromosome 1"/>
</dbReference>
<organism evidence="1 2">
    <name type="scientific">Variovorax paradoxus B4</name>
    <dbReference type="NCBI Taxonomy" id="1246301"/>
    <lineage>
        <taxon>Bacteria</taxon>
        <taxon>Pseudomonadati</taxon>
        <taxon>Pseudomonadota</taxon>
        <taxon>Betaproteobacteria</taxon>
        <taxon>Burkholderiales</taxon>
        <taxon>Comamonadaceae</taxon>
        <taxon>Variovorax</taxon>
    </lineage>
</organism>
<reference evidence="1 2" key="1">
    <citation type="submission" date="2012-10" db="EMBL/GenBank/DDBJ databases">
        <title>Genome sequence of Variovorax paradoxus B4.</title>
        <authorList>
            <person name="Schuldes J."/>
            <person name="Brandt U."/>
            <person name="Hiessl S."/>
            <person name="Wuebbeler J.H."/>
            <person name="Thuermer A."/>
            <person name="Steinbuechel A."/>
            <person name="Daniel R."/>
        </authorList>
    </citation>
    <scope>NUCLEOTIDE SEQUENCE [LARGE SCALE GENOMIC DNA]</scope>
    <source>
        <strain evidence="1 2">B4</strain>
    </source>
</reference>
<name>T1XIG8_VARPD</name>
<proteinExistence type="predicted"/>
<sequence>MRACEVANGASRALGGFALLEVAGHAVSARIACIDQIDRIHARAGRPLARPTDQLFHRDRPAGRKCLHAAVAAVAHPAAHAESLCCLHHRPAVAHALHAAADDEVAGDGGVVVHCGADQYDLGSPSAFSAMKFRIICGLTGAMRGM</sequence>
<dbReference type="AlphaFoldDB" id="T1XIG8"/>
<dbReference type="EMBL" id="CP003911">
    <property type="protein sequence ID" value="AGU51930.1"/>
    <property type="molecule type" value="Genomic_DNA"/>
</dbReference>
<evidence type="ECO:0000313" key="1">
    <source>
        <dbReference type="EMBL" id="AGU51930.1"/>
    </source>
</evidence>
<dbReference type="KEGG" id="vpd:VAPA_1c48650"/>
<accession>T1XIG8</accession>
<dbReference type="HOGENOM" id="CLU_1776669_0_0_4"/>
<protein>
    <submittedName>
        <fullName evidence="1">Uncharacterized protein</fullName>
    </submittedName>
</protein>
<gene>
    <name evidence="1" type="ORF">VAPA_1c48650</name>
</gene>
<evidence type="ECO:0000313" key="2">
    <source>
        <dbReference type="Proteomes" id="UP000016223"/>
    </source>
</evidence>